<keyword evidence="2" id="KW-0472">Membrane</keyword>
<organism evidence="3">
    <name type="scientific">Mesorhizobium sp. WSM2240</name>
    <dbReference type="NCBI Taxonomy" id="3228851"/>
    <lineage>
        <taxon>Bacteria</taxon>
        <taxon>Pseudomonadati</taxon>
        <taxon>Pseudomonadota</taxon>
        <taxon>Alphaproteobacteria</taxon>
        <taxon>Hyphomicrobiales</taxon>
        <taxon>Phyllobacteriaceae</taxon>
        <taxon>Mesorhizobium</taxon>
    </lineage>
</organism>
<keyword evidence="2" id="KW-0812">Transmembrane</keyword>
<sequence>MAVYVVMEPPTRADAVLVRDGFHLFGFLTPPIWLLWHRLWIEAIVAFAVAMVLAAIGEVAGLGFAGTLLSLLVSVYVGIEGAALRLAALRRRGWREWGVVEADSFDDAEARYLFDAERHESGEPPREPNPPAPRPQSVPARRSGPALGLFNYPGRA</sequence>
<dbReference type="AlphaFoldDB" id="A0AAU8CNW9"/>
<dbReference type="RefSeq" id="WP_353643957.1">
    <property type="nucleotide sequence ID" value="NZ_CP159253.1"/>
</dbReference>
<evidence type="ECO:0000256" key="2">
    <source>
        <dbReference type="SAM" id="Phobius"/>
    </source>
</evidence>
<dbReference type="Pfam" id="PF10947">
    <property type="entry name" value="DUF2628"/>
    <property type="match status" value="1"/>
</dbReference>
<dbReference type="EMBL" id="CP159253">
    <property type="protein sequence ID" value="XCG48511.1"/>
    <property type="molecule type" value="Genomic_DNA"/>
</dbReference>
<accession>A0AAU8CNW9</accession>
<feature type="transmembrane region" description="Helical" evidence="2">
    <location>
        <begin position="62"/>
        <end position="87"/>
    </location>
</feature>
<feature type="region of interest" description="Disordered" evidence="1">
    <location>
        <begin position="116"/>
        <end position="156"/>
    </location>
</feature>
<proteinExistence type="predicted"/>
<reference evidence="3" key="1">
    <citation type="submission" date="2024-06" db="EMBL/GenBank/DDBJ databases">
        <title>Mesorhizobium karijinii sp. nov., a symbiont of the iconic Swainsona formosa from arid Australia.</title>
        <authorList>
            <person name="Hill Y.J."/>
            <person name="Watkin E.L.J."/>
            <person name="O'Hara G.W."/>
            <person name="Terpolilli J."/>
            <person name="Tye M.L."/>
            <person name="Kohlmeier M.G."/>
        </authorList>
    </citation>
    <scope>NUCLEOTIDE SEQUENCE</scope>
    <source>
        <strain evidence="3">WSM2240</strain>
    </source>
</reference>
<evidence type="ECO:0000256" key="1">
    <source>
        <dbReference type="SAM" id="MobiDB-lite"/>
    </source>
</evidence>
<evidence type="ECO:0000313" key="3">
    <source>
        <dbReference type="EMBL" id="XCG48511.1"/>
    </source>
</evidence>
<feature type="compositionally biased region" description="Pro residues" evidence="1">
    <location>
        <begin position="127"/>
        <end position="136"/>
    </location>
</feature>
<name>A0AAU8CNW9_9HYPH</name>
<gene>
    <name evidence="3" type="ORF">ABVK50_25300</name>
</gene>
<keyword evidence="2" id="KW-1133">Transmembrane helix</keyword>
<protein>
    <submittedName>
        <fullName evidence="3">DUF2628 domain-containing protein</fullName>
    </submittedName>
</protein>
<feature type="transmembrane region" description="Helical" evidence="2">
    <location>
        <begin position="39"/>
        <end position="56"/>
    </location>
</feature>
<dbReference type="InterPro" id="IPR024399">
    <property type="entry name" value="DUF2628"/>
</dbReference>
<feature type="compositionally biased region" description="Basic and acidic residues" evidence="1">
    <location>
        <begin position="116"/>
        <end position="126"/>
    </location>
</feature>